<feature type="transmembrane region" description="Helical" evidence="1">
    <location>
        <begin position="68"/>
        <end position="86"/>
    </location>
</feature>
<dbReference type="EMBL" id="PJEO01000042">
    <property type="protein sequence ID" value="PKQ44778.1"/>
    <property type="molecule type" value="Genomic_DNA"/>
</dbReference>
<evidence type="ECO:0000313" key="3">
    <source>
        <dbReference type="Proteomes" id="UP000233435"/>
    </source>
</evidence>
<proteinExistence type="predicted"/>
<keyword evidence="1" id="KW-0812">Transmembrane</keyword>
<dbReference type="AlphaFoldDB" id="A0A2N3HIX2"/>
<keyword evidence="3" id="KW-1185">Reference proteome</keyword>
<protein>
    <submittedName>
        <fullName evidence="2">Uncharacterized protein</fullName>
    </submittedName>
</protein>
<sequence>MRQTLTKNDKSLKILNLLIVNGFYSGFVESEKFELHRNHFPNNQRIIGILNENGKYVVKSDLKFPTNIAAKTLLIFGILTSIILLIKGNFLIPVFFVIGAIIFTLVIKFNSQKEIDLFTNKFLEFDKMEYK</sequence>
<dbReference type="Proteomes" id="UP000233435">
    <property type="component" value="Unassembled WGS sequence"/>
</dbReference>
<organism evidence="2 3">
    <name type="scientific">Confluentibacter flavum</name>
    <dbReference type="NCBI Taxonomy" id="1909700"/>
    <lineage>
        <taxon>Bacteria</taxon>
        <taxon>Pseudomonadati</taxon>
        <taxon>Bacteroidota</taxon>
        <taxon>Flavobacteriia</taxon>
        <taxon>Flavobacteriales</taxon>
        <taxon>Flavobacteriaceae</taxon>
        <taxon>Confluentibacter</taxon>
    </lineage>
</organism>
<evidence type="ECO:0000313" key="2">
    <source>
        <dbReference type="EMBL" id="PKQ44778.1"/>
    </source>
</evidence>
<reference evidence="2 3" key="1">
    <citation type="submission" date="2017-12" db="EMBL/GenBank/DDBJ databases">
        <title>Confluentibacter flavum sp. nov., isolated from the saline lake.</title>
        <authorList>
            <person name="Yu L."/>
        </authorList>
    </citation>
    <scope>NUCLEOTIDE SEQUENCE [LARGE SCALE GENOMIC DNA]</scope>
    <source>
        <strain evidence="2 3">3B</strain>
    </source>
</reference>
<accession>A0A2N3HIX2</accession>
<dbReference type="RefSeq" id="WP_106660072.1">
    <property type="nucleotide sequence ID" value="NZ_PJEO01000042.1"/>
</dbReference>
<name>A0A2N3HIX2_9FLAO</name>
<feature type="transmembrane region" description="Helical" evidence="1">
    <location>
        <begin position="92"/>
        <end position="111"/>
    </location>
</feature>
<dbReference type="OrthoDB" id="1441309at2"/>
<gene>
    <name evidence="2" type="ORF">CSW08_11725</name>
</gene>
<keyword evidence="1" id="KW-1133">Transmembrane helix</keyword>
<keyword evidence="1" id="KW-0472">Membrane</keyword>
<comment type="caution">
    <text evidence="2">The sequence shown here is derived from an EMBL/GenBank/DDBJ whole genome shotgun (WGS) entry which is preliminary data.</text>
</comment>
<evidence type="ECO:0000256" key="1">
    <source>
        <dbReference type="SAM" id="Phobius"/>
    </source>
</evidence>